<dbReference type="EMBL" id="JBHPKH010000040">
    <property type="protein sequence ID" value="MFC1572794.1"/>
    <property type="molecule type" value="Genomic_DNA"/>
</dbReference>
<dbReference type="InterPro" id="IPR035965">
    <property type="entry name" value="PAS-like_dom_sf"/>
</dbReference>
<comment type="caution">
    <text evidence="2">The sequence shown here is derived from an EMBL/GenBank/DDBJ whole genome shotgun (WGS) entry which is preliminary data.</text>
</comment>
<keyword evidence="3" id="KW-1185">Reference proteome</keyword>
<protein>
    <recommendedName>
        <fullName evidence="1">PAS domain-containing protein</fullName>
    </recommendedName>
</protein>
<reference evidence="2 3" key="1">
    <citation type="submission" date="2024-09" db="EMBL/GenBank/DDBJ databases">
        <authorList>
            <person name="D'Angelo T."/>
        </authorList>
    </citation>
    <scope>NUCLEOTIDE SEQUENCE [LARGE SCALE GENOMIC DNA]</scope>
    <source>
        <strain evidence="2">SAG AM-320-E07</strain>
    </source>
</reference>
<feature type="domain" description="PAS" evidence="1">
    <location>
        <begin position="23"/>
        <end position="65"/>
    </location>
</feature>
<evidence type="ECO:0000313" key="2">
    <source>
        <dbReference type="EMBL" id="MFC1572794.1"/>
    </source>
</evidence>
<dbReference type="Gene3D" id="3.30.450.20">
    <property type="entry name" value="PAS domain"/>
    <property type="match status" value="1"/>
</dbReference>
<dbReference type="SUPFAM" id="SSF55785">
    <property type="entry name" value="PYP-like sensor domain (PAS domain)"/>
    <property type="match status" value="1"/>
</dbReference>
<name>A0ABV6YKV1_UNCEI</name>
<accession>A0ABV6YKV1</accession>
<gene>
    <name evidence="2" type="ORF">ACFL6M_04265</name>
</gene>
<proteinExistence type="predicted"/>
<dbReference type="Proteomes" id="UP001593833">
    <property type="component" value="Unassembled WGS sequence"/>
</dbReference>
<dbReference type="PROSITE" id="PS50112">
    <property type="entry name" value="PAS"/>
    <property type="match status" value="1"/>
</dbReference>
<sequence>MAKSELLTSGGVKMNPVDSLRASEERLRLVLEASNVGVFGLDFQTDGADFSPEQFTMLGYAADELPHTKAGGFECIN</sequence>
<evidence type="ECO:0000259" key="1">
    <source>
        <dbReference type="PROSITE" id="PS50112"/>
    </source>
</evidence>
<dbReference type="InterPro" id="IPR000014">
    <property type="entry name" value="PAS"/>
</dbReference>
<organism evidence="2 3">
    <name type="scientific">Eiseniibacteriota bacterium</name>
    <dbReference type="NCBI Taxonomy" id="2212470"/>
    <lineage>
        <taxon>Bacteria</taxon>
        <taxon>Candidatus Eiseniibacteriota</taxon>
    </lineage>
</organism>
<evidence type="ECO:0000313" key="3">
    <source>
        <dbReference type="Proteomes" id="UP001593833"/>
    </source>
</evidence>